<evidence type="ECO:0000256" key="2">
    <source>
        <dbReference type="SAM" id="SignalP"/>
    </source>
</evidence>
<dbReference type="PANTHER" id="PTHR23150">
    <property type="entry name" value="SULFATASE MODIFYING FACTOR 1, 2"/>
    <property type="match status" value="1"/>
</dbReference>
<evidence type="ECO:0000313" key="6">
    <source>
        <dbReference type="Proteomes" id="UP000070299"/>
    </source>
</evidence>
<dbReference type="InterPro" id="IPR013229">
    <property type="entry name" value="PEGA"/>
</dbReference>
<feature type="coiled-coil region" evidence="1">
    <location>
        <begin position="26"/>
        <end position="74"/>
    </location>
</feature>
<comment type="caution">
    <text evidence="5">The sequence shown here is derived from an EMBL/GenBank/DDBJ whole genome shotgun (WGS) entry which is preliminary data.</text>
</comment>
<dbReference type="PANTHER" id="PTHR23150:SF19">
    <property type="entry name" value="FORMYLGLYCINE-GENERATING ENZYME"/>
    <property type="match status" value="1"/>
</dbReference>
<dbReference type="AlphaFoldDB" id="A0A136A4E3"/>
<reference evidence="6" key="1">
    <citation type="submission" date="2016-02" db="EMBL/GenBank/DDBJ databases">
        <authorList>
            <person name="Schultz-Johansen M."/>
            <person name="Glaring M.A."/>
            <person name="Bech P.K."/>
            <person name="Stougaard P."/>
        </authorList>
    </citation>
    <scope>NUCLEOTIDE SEQUENCE [LARGE SCALE GENOMIC DNA]</scope>
    <source>
        <strain evidence="6">S66</strain>
    </source>
</reference>
<feature type="coiled-coil region" evidence="1">
    <location>
        <begin position="115"/>
        <end position="159"/>
    </location>
</feature>
<dbReference type="InterPro" id="IPR016187">
    <property type="entry name" value="CTDL_fold"/>
</dbReference>
<feature type="chain" id="PRO_5007469638" evidence="2">
    <location>
        <begin position="22"/>
        <end position="622"/>
    </location>
</feature>
<dbReference type="InterPro" id="IPR005532">
    <property type="entry name" value="SUMF_dom"/>
</dbReference>
<keyword evidence="6" id="KW-1185">Reference proteome</keyword>
<dbReference type="Pfam" id="PF08308">
    <property type="entry name" value="PEGA"/>
    <property type="match status" value="1"/>
</dbReference>
<sequence>MNRIAQLTCIVALSFCNFVFAADLSVADIEQKITAKQAEYNNYNKNLESEIGAASKLEKDLEAVRQNVTLADADRQSALIEMNLQYEKMVDNPELDISSTKANYAKAVRTHKAIKDSITAKYNEWQTKLQDVERMQVSKHSLLNTIEGLKEQLNGARIDRLYKEFNRQEAVVVSHNIACDKDETISKCTERGKSLAKQKASKRFLDSLYDGLSESIQASARRESSDVFVQVVRSEVAESNFSGQGNFNVKMNLQLQGNLKRAEGCALLGLDRRYCVGNDSKVAPVLAEKPKVSSPDGSVMYELTVRSNVFDDEVFIDGVSYGSTKLQIMVPAGEHDVEVVKRGYEPNRQRITIKEPTTLKLDLQRTKYAFSKGEKIQDILAGDIPGPELVVVPAGSFRMGDITGTGLDNERPVKTRDLKQSFGMSETEITVKAFEQFVKATSYVTDAEKDKGCASYSEGQAVWESNRNWRSPGFAQSDKSPVVCVSLGDAQAFVSWMSKASNQAYKLPSEAQWEYAARGGKETDFWWGEGVGTDNANCGWCGSQWSNVGTSPVASFERNHFGLYDTVGNVWEWTTSSSDINSGTVRGGAWNFAPRLARVSTRMELEPSFRANYIGFRVVREQ</sequence>
<feature type="domain" description="PEGA" evidence="4">
    <location>
        <begin position="301"/>
        <end position="364"/>
    </location>
</feature>
<proteinExistence type="predicted"/>
<dbReference type="InterPro" id="IPR042095">
    <property type="entry name" value="SUMF_sf"/>
</dbReference>
<feature type="signal peptide" evidence="2">
    <location>
        <begin position="1"/>
        <end position="21"/>
    </location>
</feature>
<evidence type="ECO:0000259" key="3">
    <source>
        <dbReference type="Pfam" id="PF03781"/>
    </source>
</evidence>
<dbReference type="STRING" id="1799789.AX660_08950"/>
<evidence type="ECO:0000313" key="5">
    <source>
        <dbReference type="EMBL" id="KXI30115.1"/>
    </source>
</evidence>
<accession>A0A136A4E3</accession>
<protein>
    <submittedName>
        <fullName evidence="5">Sulfatase modifying factor 1</fullName>
    </submittedName>
</protein>
<gene>
    <name evidence="5" type="ORF">AX660_08950</name>
</gene>
<dbReference type="OrthoDB" id="9768004at2"/>
<dbReference type="Pfam" id="PF03781">
    <property type="entry name" value="FGE-sulfatase"/>
    <property type="match status" value="1"/>
</dbReference>
<dbReference type="Gene3D" id="3.90.1580.10">
    <property type="entry name" value="paralog of FGE (formylglycine-generating enzyme)"/>
    <property type="match status" value="1"/>
</dbReference>
<dbReference type="EMBL" id="LSNE01000003">
    <property type="protein sequence ID" value="KXI30115.1"/>
    <property type="molecule type" value="Genomic_DNA"/>
</dbReference>
<evidence type="ECO:0000256" key="1">
    <source>
        <dbReference type="SAM" id="Coils"/>
    </source>
</evidence>
<dbReference type="SUPFAM" id="SSF56436">
    <property type="entry name" value="C-type lectin-like"/>
    <property type="match status" value="1"/>
</dbReference>
<keyword evidence="2" id="KW-0732">Signal</keyword>
<organism evidence="5 6">
    <name type="scientific">Paraglaciecola hydrolytica</name>
    <dbReference type="NCBI Taxonomy" id="1799789"/>
    <lineage>
        <taxon>Bacteria</taxon>
        <taxon>Pseudomonadati</taxon>
        <taxon>Pseudomonadota</taxon>
        <taxon>Gammaproteobacteria</taxon>
        <taxon>Alteromonadales</taxon>
        <taxon>Alteromonadaceae</taxon>
        <taxon>Paraglaciecola</taxon>
    </lineage>
</organism>
<dbReference type="Proteomes" id="UP000070299">
    <property type="component" value="Unassembled WGS sequence"/>
</dbReference>
<feature type="domain" description="Sulfatase-modifying factor enzyme-like" evidence="3">
    <location>
        <begin position="387"/>
        <end position="620"/>
    </location>
</feature>
<dbReference type="InterPro" id="IPR051043">
    <property type="entry name" value="Sulfatase_Mod_Factor_Kinase"/>
</dbReference>
<dbReference type="RefSeq" id="WP_068373927.1">
    <property type="nucleotide sequence ID" value="NZ_LSNE01000003.1"/>
</dbReference>
<evidence type="ECO:0000259" key="4">
    <source>
        <dbReference type="Pfam" id="PF08308"/>
    </source>
</evidence>
<name>A0A136A4E3_9ALTE</name>
<dbReference type="GO" id="GO:0120147">
    <property type="term" value="F:formylglycine-generating oxidase activity"/>
    <property type="evidence" value="ECO:0007669"/>
    <property type="project" value="TreeGrafter"/>
</dbReference>
<keyword evidence="1" id="KW-0175">Coiled coil</keyword>